<name>A0A1G8BPN9_9BACI</name>
<organism evidence="4 5">
    <name type="scientific">Alteribacillus persepolensis</name>
    <dbReference type="NCBI Taxonomy" id="568899"/>
    <lineage>
        <taxon>Bacteria</taxon>
        <taxon>Bacillati</taxon>
        <taxon>Bacillota</taxon>
        <taxon>Bacilli</taxon>
        <taxon>Bacillales</taxon>
        <taxon>Bacillaceae</taxon>
        <taxon>Alteribacillus</taxon>
    </lineage>
</organism>
<evidence type="ECO:0000259" key="3">
    <source>
        <dbReference type="SMART" id="SM00909"/>
    </source>
</evidence>
<dbReference type="Proteomes" id="UP000199163">
    <property type="component" value="Unassembled WGS sequence"/>
</dbReference>
<dbReference type="RefSeq" id="WP_091271996.1">
    <property type="nucleotide sequence ID" value="NZ_FNDK01000004.1"/>
</dbReference>
<reference evidence="4 5" key="1">
    <citation type="submission" date="2016-10" db="EMBL/GenBank/DDBJ databases">
        <authorList>
            <person name="de Groot N.N."/>
        </authorList>
    </citation>
    <scope>NUCLEOTIDE SEQUENCE [LARGE SCALE GENOMIC DNA]</scope>
    <source>
        <strain evidence="4 5">DSM 21632</strain>
    </source>
</reference>
<dbReference type="InterPro" id="IPR019606">
    <property type="entry name" value="GerMN"/>
</dbReference>
<dbReference type="Pfam" id="PF10646">
    <property type="entry name" value="Germane"/>
    <property type="match status" value="2"/>
</dbReference>
<feature type="domain" description="GerMN" evidence="3">
    <location>
        <begin position="109"/>
        <end position="199"/>
    </location>
</feature>
<dbReference type="AlphaFoldDB" id="A0A1G8BPN9"/>
<feature type="chain" id="PRO_5038622099" evidence="2">
    <location>
        <begin position="22"/>
        <end position="371"/>
    </location>
</feature>
<feature type="signal peptide" evidence="2">
    <location>
        <begin position="1"/>
        <end position="21"/>
    </location>
</feature>
<keyword evidence="5" id="KW-1185">Reference proteome</keyword>
<protein>
    <submittedName>
        <fullName evidence="4">Germination protein M</fullName>
    </submittedName>
</protein>
<sequence>MKGKWLMAAAAFLIVPFVLQGCGFGNNEVSTDMDEPPEELSEDVQWEEFGDMAEEQDESAEEPAESEKEQAENTEDGSQTVAERELYLISEDGMVVPHTFELPAEEGALRQSLEYLVQDGPISTMIPNGFQAVLPPGTEVDVHLTEDGTAVADFSPEFRDYDPNNEQAVLQAVTWTLTQFDNVDQVKFQINGYDQDTMPVENTPIGEAFSRENGINLDNGDVADMTNSGSVTVYFLSQTGDSTYYVPVTRRVENFDKSEELQVVMEELMKGPSSSYSSLHGVIRDGAELQEETALGGETASVFFNEAILTEQEGTAISEEALHAITLSATEIEGVETVELNVEGVDEVIQVSGEPVNEPLSRPASINAVES</sequence>
<dbReference type="SMART" id="SM00909">
    <property type="entry name" value="Germane"/>
    <property type="match status" value="2"/>
</dbReference>
<evidence type="ECO:0000256" key="1">
    <source>
        <dbReference type="SAM" id="MobiDB-lite"/>
    </source>
</evidence>
<dbReference type="PROSITE" id="PS51257">
    <property type="entry name" value="PROKAR_LIPOPROTEIN"/>
    <property type="match status" value="1"/>
</dbReference>
<proteinExistence type="predicted"/>
<evidence type="ECO:0000313" key="4">
    <source>
        <dbReference type="EMBL" id="SDH35121.1"/>
    </source>
</evidence>
<keyword evidence="2" id="KW-0732">Signal</keyword>
<accession>A0A1G8BPN9</accession>
<evidence type="ECO:0000256" key="2">
    <source>
        <dbReference type="SAM" id="SignalP"/>
    </source>
</evidence>
<dbReference type="STRING" id="568899.SAMN05192534_104120"/>
<evidence type="ECO:0000313" key="5">
    <source>
        <dbReference type="Proteomes" id="UP000199163"/>
    </source>
</evidence>
<gene>
    <name evidence="4" type="ORF">SAMN05192534_104120</name>
</gene>
<feature type="compositionally biased region" description="Acidic residues" evidence="1">
    <location>
        <begin position="31"/>
        <end position="64"/>
    </location>
</feature>
<dbReference type="OrthoDB" id="1715058at2"/>
<dbReference type="EMBL" id="FNDK01000004">
    <property type="protein sequence ID" value="SDH35121.1"/>
    <property type="molecule type" value="Genomic_DNA"/>
</dbReference>
<feature type="region of interest" description="Disordered" evidence="1">
    <location>
        <begin position="28"/>
        <end position="80"/>
    </location>
</feature>
<feature type="domain" description="GerMN" evidence="3">
    <location>
        <begin position="261"/>
        <end position="351"/>
    </location>
</feature>